<feature type="active site" description="Tele-phosphohistidine intermediate" evidence="1">
    <location>
        <position position="185"/>
    </location>
</feature>
<dbReference type="CDD" id="cd09279">
    <property type="entry name" value="RNase_HI_like"/>
    <property type="match status" value="1"/>
</dbReference>
<dbReference type="FunFam" id="3.30.420.10:FF:000076">
    <property type="entry name" value="RBR-type E3 ubiquitin transferase"/>
    <property type="match status" value="1"/>
</dbReference>
<dbReference type="GO" id="GO:0003676">
    <property type="term" value="F:nucleic acid binding"/>
    <property type="evidence" value="ECO:0007669"/>
    <property type="project" value="InterPro"/>
</dbReference>
<proteinExistence type="predicted"/>
<protein>
    <submittedName>
        <fullName evidence="5">Fructose-2,6-bisphosphatase</fullName>
        <ecNumber evidence="5">5.4.2.12</ecNumber>
    </submittedName>
</protein>
<reference evidence="6" key="2">
    <citation type="submission" date="2015-05" db="EMBL/GenBank/DDBJ databases">
        <title>Complete genome sequence of Corynebacterium mustelae DSM 45274, isolated from various tissues of a male ferret with lethal sepsis.</title>
        <authorList>
            <person name="Ruckert C."/>
            <person name="Albersmeier A."/>
            <person name="Winkler A."/>
            <person name="Tauch A."/>
        </authorList>
    </citation>
    <scope>NUCLEOTIDE SEQUENCE [LARGE SCALE GENOMIC DNA]</scope>
    <source>
        <strain evidence="6">DSM 45274</strain>
    </source>
</reference>
<dbReference type="InterPro" id="IPR029033">
    <property type="entry name" value="His_PPase_superfam"/>
</dbReference>
<dbReference type="InterPro" id="IPR014636">
    <property type="entry name" value="RNaseH/PGlycerate_mutase"/>
</dbReference>
<dbReference type="Gene3D" id="3.40.50.1240">
    <property type="entry name" value="Phosphoglycerate mutase-like"/>
    <property type="match status" value="1"/>
</dbReference>
<dbReference type="Pfam" id="PF13456">
    <property type="entry name" value="RVT_3"/>
    <property type="match status" value="1"/>
</dbReference>
<name>A0A0G3H5Z0_9CORY</name>
<dbReference type="EC" id="5.4.2.12" evidence="5"/>
<dbReference type="GO" id="GO:0004619">
    <property type="term" value="F:phosphoglycerate mutase activity"/>
    <property type="evidence" value="ECO:0007669"/>
    <property type="project" value="UniProtKB-EC"/>
</dbReference>
<dbReference type="STRING" id="571915.CMUST_11265"/>
<dbReference type="GO" id="GO:0005737">
    <property type="term" value="C:cytoplasm"/>
    <property type="evidence" value="ECO:0007669"/>
    <property type="project" value="TreeGrafter"/>
</dbReference>
<dbReference type="InterPro" id="IPR050275">
    <property type="entry name" value="PGM_Phosphatase"/>
</dbReference>
<dbReference type="SUPFAM" id="SSF53254">
    <property type="entry name" value="Phosphoglycerate mutase-like"/>
    <property type="match status" value="1"/>
</dbReference>
<dbReference type="KEGG" id="cmv:CMUST_11265"/>
<dbReference type="PIRSF" id="PIRSF036922">
    <property type="entry name" value="RNaseH_PGAM"/>
    <property type="match status" value="1"/>
</dbReference>
<dbReference type="OrthoDB" id="5296884at2"/>
<feature type="active site" description="Proton donor/acceptor; for phosphatase activity" evidence="1">
    <location>
        <position position="259"/>
    </location>
</feature>
<evidence type="ECO:0000256" key="3">
    <source>
        <dbReference type="PIRSR" id="PIRSR613078-2"/>
    </source>
</evidence>
<dbReference type="SUPFAM" id="SSF53098">
    <property type="entry name" value="Ribonuclease H-like"/>
    <property type="match status" value="1"/>
</dbReference>
<dbReference type="InterPro" id="IPR036397">
    <property type="entry name" value="RNaseH_sf"/>
</dbReference>
<dbReference type="EMBL" id="CP011542">
    <property type="protein sequence ID" value="AKK06567.1"/>
    <property type="molecule type" value="Genomic_DNA"/>
</dbReference>
<sequence>MKVIIEADGGSRGNPGVAGSGTLILDETGGVLRKISYAVGTATNNVAEYHGLLNGLKAASELGATAVDVRMDSKLVVEQMSGRWKIKHPDMKELALQCQALLRKFDDSTFTWIPRNENSRADALANIAMDAVEAGAKPGEIPLDEATCAASGTDSPTTEAKRAEITPTCWNGATTTATRLILLRHGQTQMSANRQYSGHSDPKLTKVGQWQAARAAQRLAARGGIAAIVSSPLQRCTETAQATADALGLPVTCDAGLIEVDFGEWDGLTFNQAYETNPKHHASWLSDPQVAPPGGESLAQAHQRVAQTLNQLRETYAGKTVLVVSHVSPIKAIVSIALGGAADMANRMHLDLGSISIAEFYSDGPTCVRLLNDTAHLAQPK</sequence>
<dbReference type="GO" id="GO:0004523">
    <property type="term" value="F:RNA-DNA hybrid ribonuclease activity"/>
    <property type="evidence" value="ECO:0007669"/>
    <property type="project" value="InterPro"/>
</dbReference>
<reference evidence="5 6" key="1">
    <citation type="journal article" date="2015" name="Genome Announc.">
        <title>Complete Genome Sequence of the Type Strain Corynebacterium mustelae DSM 45274, Isolated from Various Tissues of a Male Ferret with Lethal Sepsis.</title>
        <authorList>
            <person name="Ruckert C."/>
            <person name="Eimer J."/>
            <person name="Winkler A."/>
            <person name="Tauch A."/>
        </authorList>
    </citation>
    <scope>NUCLEOTIDE SEQUENCE [LARGE SCALE GENOMIC DNA]</scope>
    <source>
        <strain evidence="5 6">DSM 45274</strain>
    </source>
</reference>
<dbReference type="InterPro" id="IPR013078">
    <property type="entry name" value="His_Pase_superF_clade-1"/>
</dbReference>
<feature type="active site" description="Proton donor/acceptor" evidence="2">
    <location>
        <position position="259"/>
    </location>
</feature>
<dbReference type="InterPro" id="IPR012337">
    <property type="entry name" value="RNaseH-like_sf"/>
</dbReference>
<dbReference type="CDD" id="cd07067">
    <property type="entry name" value="HP_PGM_like"/>
    <property type="match status" value="1"/>
</dbReference>
<dbReference type="SMART" id="SM00855">
    <property type="entry name" value="PGAM"/>
    <property type="match status" value="1"/>
</dbReference>
<dbReference type="Gene3D" id="3.30.420.10">
    <property type="entry name" value="Ribonuclease H-like superfamily/Ribonuclease H"/>
    <property type="match status" value="1"/>
</dbReference>
<gene>
    <name evidence="5" type="ORF">CMUST_11265</name>
</gene>
<feature type="binding site" evidence="3">
    <location>
        <position position="235"/>
    </location>
    <ligand>
        <name>substrate</name>
    </ligand>
</feature>
<dbReference type="InterPro" id="IPR002156">
    <property type="entry name" value="RNaseH_domain"/>
</dbReference>
<dbReference type="PATRIC" id="fig|571915.4.peg.2409"/>
<dbReference type="RefSeq" id="WP_047262576.1">
    <property type="nucleotide sequence ID" value="NZ_CP011542.1"/>
</dbReference>
<evidence type="ECO:0000313" key="6">
    <source>
        <dbReference type="Proteomes" id="UP000035199"/>
    </source>
</evidence>
<keyword evidence="6" id="KW-1185">Reference proteome</keyword>
<organism evidence="5 6">
    <name type="scientific">Corynebacterium mustelae</name>
    <dbReference type="NCBI Taxonomy" id="571915"/>
    <lineage>
        <taxon>Bacteria</taxon>
        <taxon>Bacillati</taxon>
        <taxon>Actinomycetota</taxon>
        <taxon>Actinomycetes</taxon>
        <taxon>Mycobacteriales</taxon>
        <taxon>Corynebacteriaceae</taxon>
        <taxon>Corynebacterium</taxon>
    </lineage>
</organism>
<dbReference type="Proteomes" id="UP000035199">
    <property type="component" value="Chromosome"/>
</dbReference>
<dbReference type="PANTHER" id="PTHR48100">
    <property type="entry name" value="BROAD-SPECIFICITY PHOSPHATASE YOR283W-RELATED"/>
    <property type="match status" value="1"/>
</dbReference>
<keyword evidence="5" id="KW-0413">Isomerase</keyword>
<evidence type="ECO:0000256" key="2">
    <source>
        <dbReference type="PIRSR" id="PIRSR613078-1"/>
    </source>
</evidence>
<evidence type="ECO:0000259" key="4">
    <source>
        <dbReference type="PROSITE" id="PS50879"/>
    </source>
</evidence>
<evidence type="ECO:0000313" key="5">
    <source>
        <dbReference type="EMBL" id="AKK06567.1"/>
    </source>
</evidence>
<dbReference type="GO" id="GO:0016791">
    <property type="term" value="F:phosphatase activity"/>
    <property type="evidence" value="ECO:0007669"/>
    <property type="project" value="TreeGrafter"/>
</dbReference>
<dbReference type="NCBIfam" id="NF005567">
    <property type="entry name" value="PRK07238.1"/>
    <property type="match status" value="1"/>
</dbReference>
<dbReference type="Pfam" id="PF00300">
    <property type="entry name" value="His_Phos_1"/>
    <property type="match status" value="1"/>
</dbReference>
<accession>A0A0G3H5Z0</accession>
<feature type="domain" description="RNase H type-1" evidence="4">
    <location>
        <begin position="1"/>
        <end position="130"/>
    </location>
</feature>
<dbReference type="PANTHER" id="PTHR48100:SF62">
    <property type="entry name" value="GLUCOSYL-3-PHOSPHOGLYCERATE PHOSPHATASE"/>
    <property type="match status" value="1"/>
</dbReference>
<dbReference type="PROSITE" id="PS50879">
    <property type="entry name" value="RNASE_H_1"/>
    <property type="match status" value="1"/>
</dbReference>
<evidence type="ECO:0000256" key="1">
    <source>
        <dbReference type="PIRSR" id="PIRSR036922-1"/>
    </source>
</evidence>
<dbReference type="AlphaFoldDB" id="A0A0G3H5Z0"/>